<proteinExistence type="inferred from homology"/>
<evidence type="ECO:0000256" key="5">
    <source>
        <dbReference type="SAM" id="Phobius"/>
    </source>
</evidence>
<dbReference type="SUPFAM" id="SSF50891">
    <property type="entry name" value="Cyclophilin-like"/>
    <property type="match status" value="1"/>
</dbReference>
<evidence type="ECO:0000256" key="4">
    <source>
        <dbReference type="RuleBase" id="RU363019"/>
    </source>
</evidence>
<dbReference type="Pfam" id="PF00160">
    <property type="entry name" value="Pro_isomerase"/>
    <property type="match status" value="1"/>
</dbReference>
<evidence type="ECO:0000259" key="6">
    <source>
        <dbReference type="PROSITE" id="PS50072"/>
    </source>
</evidence>
<dbReference type="PANTHER" id="PTHR11071">
    <property type="entry name" value="PEPTIDYL-PROLYL CIS-TRANS ISOMERASE"/>
    <property type="match status" value="1"/>
</dbReference>
<keyword evidence="3 4" id="KW-0413">Isomerase</keyword>
<organism evidence="7 8">
    <name type="scientific">Vitis rotundifolia</name>
    <name type="common">Muscadine grape</name>
    <dbReference type="NCBI Taxonomy" id="103349"/>
    <lineage>
        <taxon>Eukaryota</taxon>
        <taxon>Viridiplantae</taxon>
        <taxon>Streptophyta</taxon>
        <taxon>Embryophyta</taxon>
        <taxon>Tracheophyta</taxon>
        <taxon>Spermatophyta</taxon>
        <taxon>Magnoliopsida</taxon>
        <taxon>eudicotyledons</taxon>
        <taxon>Gunneridae</taxon>
        <taxon>Pentapetalae</taxon>
        <taxon>rosids</taxon>
        <taxon>Vitales</taxon>
        <taxon>Vitaceae</taxon>
        <taxon>Viteae</taxon>
        <taxon>Vitis</taxon>
    </lineage>
</organism>
<name>A0AA38Z7G6_VITRO</name>
<evidence type="ECO:0000313" key="8">
    <source>
        <dbReference type="Proteomes" id="UP001168098"/>
    </source>
</evidence>
<keyword evidence="5" id="KW-0812">Transmembrane</keyword>
<comment type="caution">
    <text evidence="7">The sequence shown here is derived from an EMBL/GenBank/DDBJ whole genome shotgun (WGS) entry which is preliminary data.</text>
</comment>
<dbReference type="PROSITE" id="PS50072">
    <property type="entry name" value="CSA_PPIASE_2"/>
    <property type="match status" value="1"/>
</dbReference>
<evidence type="ECO:0000256" key="2">
    <source>
        <dbReference type="ARBA" id="ARBA00023110"/>
    </source>
</evidence>
<accession>A0AA38Z7G6</accession>
<dbReference type="PROSITE" id="PS00170">
    <property type="entry name" value="CSA_PPIASE_1"/>
    <property type="match status" value="1"/>
</dbReference>
<dbReference type="GO" id="GO:0003755">
    <property type="term" value="F:peptidyl-prolyl cis-trans isomerase activity"/>
    <property type="evidence" value="ECO:0007669"/>
    <property type="project" value="UniProtKB-UniRule"/>
</dbReference>
<comment type="function">
    <text evidence="4">PPIases accelerate the folding of proteins. It catalyzes the cis-trans isomerization of proline imidic peptide bonds in oligopeptides.</text>
</comment>
<dbReference type="GO" id="GO:0006457">
    <property type="term" value="P:protein folding"/>
    <property type="evidence" value="ECO:0007669"/>
    <property type="project" value="InterPro"/>
</dbReference>
<dbReference type="EC" id="5.2.1.8" evidence="4"/>
<dbReference type="InterPro" id="IPR002130">
    <property type="entry name" value="Cyclophilin-type_PPIase_dom"/>
</dbReference>
<dbReference type="InterPro" id="IPR020892">
    <property type="entry name" value="Cyclophilin-type_PPIase_CS"/>
</dbReference>
<dbReference type="PANTHER" id="PTHR11071:SF467">
    <property type="entry name" value="PEPTIDYL-PROLYL CIS-TRANS ISOMERASE CYP21-2"/>
    <property type="match status" value="1"/>
</dbReference>
<evidence type="ECO:0000313" key="7">
    <source>
        <dbReference type="EMBL" id="KAJ9683826.1"/>
    </source>
</evidence>
<protein>
    <recommendedName>
        <fullName evidence="4">Peptidyl-prolyl cis-trans isomerase</fullName>
        <shortName evidence="4">PPIase</shortName>
        <ecNumber evidence="4">5.2.1.8</ecNumber>
    </recommendedName>
</protein>
<reference evidence="7 8" key="1">
    <citation type="journal article" date="2023" name="BMC Biotechnol.">
        <title>Vitis rotundifolia cv Carlos genome sequencing.</title>
        <authorList>
            <person name="Huff M."/>
            <person name="Hulse-Kemp A."/>
            <person name="Scheffler B."/>
            <person name="Youngblood R."/>
            <person name="Simpson S."/>
            <person name="Babiker E."/>
            <person name="Staton M."/>
        </authorList>
    </citation>
    <scope>NUCLEOTIDE SEQUENCE [LARGE SCALE GENOMIC DNA]</scope>
    <source>
        <tissue evidence="7">Leaf</tissue>
    </source>
</reference>
<evidence type="ECO:0000256" key="1">
    <source>
        <dbReference type="ARBA" id="ARBA00007365"/>
    </source>
</evidence>
<sequence length="251" mass="28297">MAATRRLITVAVIWIMVLIGTLAIIQSQLSATVSIEQKTINTTLEKESKSKEDLDGVTHKVYFDVEVSGKPIGRITMGLFGKTVPKTIENFRALCTGEKGRGKSGKPLHYKGSAFHRIIPSFMIQGGDFTRGDGRGGESIYGERFADENFKLNHTGPGWMTNMLCLARCFLGWRWSTKLKSWEVLAGRPLKKLSFQTVVNCLYNYCFHLLLYNKIVTMYHVIIMYYELRDESDDFGSLSYGVQQKLGKGLT</sequence>
<keyword evidence="5" id="KW-1133">Transmembrane helix</keyword>
<dbReference type="PRINTS" id="PR00153">
    <property type="entry name" value="CSAPPISMRASE"/>
</dbReference>
<feature type="transmembrane region" description="Helical" evidence="5">
    <location>
        <begin position="7"/>
        <end position="25"/>
    </location>
</feature>
<dbReference type="GO" id="GO:0016018">
    <property type="term" value="F:cyclosporin A binding"/>
    <property type="evidence" value="ECO:0007669"/>
    <property type="project" value="TreeGrafter"/>
</dbReference>
<gene>
    <name evidence="7" type="ORF">PVL29_016363</name>
</gene>
<dbReference type="Proteomes" id="UP001168098">
    <property type="component" value="Unassembled WGS sequence"/>
</dbReference>
<dbReference type="AlphaFoldDB" id="A0AA38Z7G6"/>
<dbReference type="EMBL" id="JARBHA010000013">
    <property type="protein sequence ID" value="KAJ9683826.1"/>
    <property type="molecule type" value="Genomic_DNA"/>
</dbReference>
<keyword evidence="8" id="KW-1185">Reference proteome</keyword>
<dbReference type="InterPro" id="IPR029000">
    <property type="entry name" value="Cyclophilin-like_dom_sf"/>
</dbReference>
<comment type="similarity">
    <text evidence="1 4">Belongs to the cyclophilin-type PPIase family.</text>
</comment>
<keyword evidence="5" id="KW-0472">Membrane</keyword>
<comment type="catalytic activity">
    <reaction evidence="4">
        <text>[protein]-peptidylproline (omega=180) = [protein]-peptidylproline (omega=0)</text>
        <dbReference type="Rhea" id="RHEA:16237"/>
        <dbReference type="Rhea" id="RHEA-COMP:10747"/>
        <dbReference type="Rhea" id="RHEA-COMP:10748"/>
        <dbReference type="ChEBI" id="CHEBI:83833"/>
        <dbReference type="ChEBI" id="CHEBI:83834"/>
        <dbReference type="EC" id="5.2.1.8"/>
    </reaction>
</comment>
<dbReference type="GO" id="GO:0005737">
    <property type="term" value="C:cytoplasm"/>
    <property type="evidence" value="ECO:0007669"/>
    <property type="project" value="TreeGrafter"/>
</dbReference>
<feature type="domain" description="PPIase cyclophilin-type" evidence="6">
    <location>
        <begin position="62"/>
        <end position="161"/>
    </location>
</feature>
<dbReference type="Gene3D" id="2.40.100.10">
    <property type="entry name" value="Cyclophilin-like"/>
    <property type="match status" value="1"/>
</dbReference>
<keyword evidence="2 4" id="KW-0697">Rotamase</keyword>
<evidence type="ECO:0000256" key="3">
    <source>
        <dbReference type="ARBA" id="ARBA00023235"/>
    </source>
</evidence>